<evidence type="ECO:0000313" key="15">
    <source>
        <dbReference type="EMBL" id="SDG12490.1"/>
    </source>
</evidence>
<feature type="transmembrane region" description="Helical" evidence="13">
    <location>
        <begin position="21"/>
        <end position="45"/>
    </location>
</feature>
<evidence type="ECO:0000256" key="4">
    <source>
        <dbReference type="ARBA" id="ARBA00022448"/>
    </source>
</evidence>
<dbReference type="InterPro" id="IPR051817">
    <property type="entry name" value="FDH_cytochrome_b556_subunit"/>
</dbReference>
<reference evidence="15 16" key="1">
    <citation type="submission" date="2016-10" db="EMBL/GenBank/DDBJ databases">
        <authorList>
            <person name="de Groot N.N."/>
        </authorList>
    </citation>
    <scope>NUCLEOTIDE SEQUENCE [LARGE SCALE GENOMIC DNA]</scope>
    <source>
        <strain evidence="15 16">LMG 2247</strain>
    </source>
</reference>
<feature type="domain" description="Cytochrome b561 bacterial/Ni-hydrogenase" evidence="14">
    <location>
        <begin position="11"/>
        <end position="187"/>
    </location>
</feature>
<evidence type="ECO:0000256" key="1">
    <source>
        <dbReference type="ARBA" id="ARBA00001971"/>
    </source>
</evidence>
<evidence type="ECO:0000256" key="9">
    <source>
        <dbReference type="ARBA" id="ARBA00022982"/>
    </source>
</evidence>
<comment type="similarity">
    <text evidence="3">Belongs to the formate dehydrogenase gamma subunit family.</text>
</comment>
<evidence type="ECO:0000256" key="6">
    <source>
        <dbReference type="ARBA" id="ARBA00022617"/>
    </source>
</evidence>
<dbReference type="GO" id="GO:0046872">
    <property type="term" value="F:metal ion binding"/>
    <property type="evidence" value="ECO:0007669"/>
    <property type="project" value="UniProtKB-KW"/>
</dbReference>
<accession>A0A1G7RRF6</accession>
<evidence type="ECO:0000256" key="3">
    <source>
        <dbReference type="ARBA" id="ARBA00010747"/>
    </source>
</evidence>
<dbReference type="OrthoDB" id="9790598at2"/>
<keyword evidence="8" id="KW-0479">Metal-binding</keyword>
<dbReference type="GO" id="GO:0009326">
    <property type="term" value="C:formate dehydrogenase complex"/>
    <property type="evidence" value="ECO:0007669"/>
    <property type="project" value="InterPro"/>
</dbReference>
<dbReference type="NCBIfam" id="TIGR01583">
    <property type="entry name" value="formate-DH-gamm"/>
    <property type="match status" value="1"/>
</dbReference>
<keyword evidence="7 13" id="KW-0812">Transmembrane</keyword>
<keyword evidence="12 13" id="KW-0472">Membrane</keyword>
<dbReference type="Pfam" id="PF01292">
    <property type="entry name" value="Ni_hydr_CYTB"/>
    <property type="match status" value="1"/>
</dbReference>
<keyword evidence="9" id="KW-0249">Electron transport</keyword>
<evidence type="ECO:0000256" key="13">
    <source>
        <dbReference type="SAM" id="Phobius"/>
    </source>
</evidence>
<name>A0A1G7RRF6_9BURK</name>
<dbReference type="GO" id="GO:0009055">
    <property type="term" value="F:electron transfer activity"/>
    <property type="evidence" value="ECO:0007669"/>
    <property type="project" value="InterPro"/>
</dbReference>
<comment type="subcellular location">
    <subcellularLocation>
        <location evidence="2">Cell membrane</location>
        <topology evidence="2">Multi-pass membrane protein</topology>
    </subcellularLocation>
</comment>
<evidence type="ECO:0000259" key="14">
    <source>
        <dbReference type="Pfam" id="PF01292"/>
    </source>
</evidence>
<dbReference type="PANTHER" id="PTHR30074:SF5">
    <property type="entry name" value="FORMATE DEHYDROGENASE, NITRATE-INDUCIBLE, CYTOCHROME B556(FDN) SUBUNIT"/>
    <property type="match status" value="1"/>
</dbReference>
<evidence type="ECO:0000256" key="7">
    <source>
        <dbReference type="ARBA" id="ARBA00022692"/>
    </source>
</evidence>
<dbReference type="InterPro" id="IPR006471">
    <property type="entry name" value="Formate_DH_gsu"/>
</dbReference>
<dbReference type="GO" id="GO:0036397">
    <property type="term" value="F:formate dehydrogenase (quinone) activity"/>
    <property type="evidence" value="ECO:0007669"/>
    <property type="project" value="TreeGrafter"/>
</dbReference>
<dbReference type="AlphaFoldDB" id="A0A1G7RRF6"/>
<dbReference type="SUPFAM" id="SSF81342">
    <property type="entry name" value="Transmembrane di-heme cytochromes"/>
    <property type="match status" value="1"/>
</dbReference>
<evidence type="ECO:0000313" key="16">
    <source>
        <dbReference type="Proteomes" id="UP000199706"/>
    </source>
</evidence>
<keyword evidence="4" id="KW-0813">Transport</keyword>
<dbReference type="Proteomes" id="UP000199706">
    <property type="component" value="Unassembled WGS sequence"/>
</dbReference>
<keyword evidence="5" id="KW-1003">Cell membrane</keyword>
<evidence type="ECO:0000256" key="8">
    <source>
        <dbReference type="ARBA" id="ARBA00022723"/>
    </source>
</evidence>
<dbReference type="GO" id="GO:0015944">
    <property type="term" value="P:formate oxidation"/>
    <property type="evidence" value="ECO:0007669"/>
    <property type="project" value="UniProtKB-ARBA"/>
</dbReference>
<keyword evidence="10 13" id="KW-1133">Transmembrane helix</keyword>
<feature type="transmembrane region" description="Helical" evidence="13">
    <location>
        <begin position="149"/>
        <end position="178"/>
    </location>
</feature>
<evidence type="ECO:0000256" key="5">
    <source>
        <dbReference type="ARBA" id="ARBA00022475"/>
    </source>
</evidence>
<protein>
    <submittedName>
        <fullName evidence="15">Formate dehydrogenase subunit gamma</fullName>
    </submittedName>
</protein>
<comment type="cofactor">
    <cofactor evidence="1">
        <name>heme</name>
        <dbReference type="ChEBI" id="CHEBI:30413"/>
    </cofactor>
</comment>
<organism evidence="15 16">
    <name type="scientific">Paraburkholderia phenazinium</name>
    <dbReference type="NCBI Taxonomy" id="60549"/>
    <lineage>
        <taxon>Bacteria</taxon>
        <taxon>Pseudomonadati</taxon>
        <taxon>Pseudomonadota</taxon>
        <taxon>Betaproteobacteria</taxon>
        <taxon>Burkholderiales</taxon>
        <taxon>Burkholderiaceae</taxon>
        <taxon>Paraburkholderia</taxon>
    </lineage>
</organism>
<feature type="transmembrane region" description="Helical" evidence="13">
    <location>
        <begin position="57"/>
        <end position="78"/>
    </location>
</feature>
<dbReference type="PANTHER" id="PTHR30074">
    <property type="entry name" value="FORMATE DEHYDROGENASE, NITRATE-INDUCIBLE, CYTOCHROME B556 FDN SUBUNIT"/>
    <property type="match status" value="1"/>
</dbReference>
<evidence type="ECO:0000256" key="11">
    <source>
        <dbReference type="ARBA" id="ARBA00023004"/>
    </source>
</evidence>
<sequence>MKSNDPNLIVRYTANERTNHWITAITFVLLALSGLALFHPSMFWLTALFGGGQWTRILHPFVGLVMFVSFFILAVRFWHHNYLDRDDVQWLRQIDDVLANREEDLPEIGRYNAGQKLLFFTMVLCLLLLLCSGVVIWRRYFSFYFPIGVIRLAAVVHAAAAFVLIVGIVVHIYAALWIKGSIGAMVRGTVSLGWARKHHPKWFRESVK</sequence>
<dbReference type="RefSeq" id="WP_090682198.1">
    <property type="nucleotide sequence ID" value="NZ_CADERL010000014.1"/>
</dbReference>
<evidence type="ECO:0000256" key="2">
    <source>
        <dbReference type="ARBA" id="ARBA00004651"/>
    </source>
</evidence>
<feature type="transmembrane region" description="Helical" evidence="13">
    <location>
        <begin position="117"/>
        <end position="137"/>
    </location>
</feature>
<keyword evidence="6" id="KW-0349">Heme</keyword>
<dbReference type="InterPro" id="IPR016174">
    <property type="entry name" value="Di-haem_cyt_TM"/>
</dbReference>
<dbReference type="GO" id="GO:0022904">
    <property type="term" value="P:respiratory electron transport chain"/>
    <property type="evidence" value="ECO:0007669"/>
    <property type="project" value="InterPro"/>
</dbReference>
<evidence type="ECO:0000256" key="10">
    <source>
        <dbReference type="ARBA" id="ARBA00022989"/>
    </source>
</evidence>
<dbReference type="GO" id="GO:0008863">
    <property type="term" value="F:formate dehydrogenase (NAD+) activity"/>
    <property type="evidence" value="ECO:0007669"/>
    <property type="project" value="InterPro"/>
</dbReference>
<dbReference type="Gene3D" id="1.20.950.20">
    <property type="entry name" value="Transmembrane di-heme cytochromes, Chain C"/>
    <property type="match status" value="1"/>
</dbReference>
<dbReference type="FunFam" id="1.20.950.20:FF:000002">
    <property type="entry name" value="Formate dehydrogenase cytochrome b556 subunit"/>
    <property type="match status" value="1"/>
</dbReference>
<gene>
    <name evidence="15" type="ORF">SAMN05216466_102193</name>
</gene>
<proteinExistence type="inferred from homology"/>
<dbReference type="GO" id="GO:0005886">
    <property type="term" value="C:plasma membrane"/>
    <property type="evidence" value="ECO:0007669"/>
    <property type="project" value="UniProtKB-SubCell"/>
</dbReference>
<dbReference type="InterPro" id="IPR011577">
    <property type="entry name" value="Cyt_b561_bac/Ni-Hgenase"/>
</dbReference>
<dbReference type="EMBL" id="FNCJ01000002">
    <property type="protein sequence ID" value="SDG12490.1"/>
    <property type="molecule type" value="Genomic_DNA"/>
</dbReference>
<keyword evidence="11" id="KW-0408">Iron</keyword>
<evidence type="ECO:0000256" key="12">
    <source>
        <dbReference type="ARBA" id="ARBA00023136"/>
    </source>
</evidence>
<dbReference type="GO" id="GO:0009061">
    <property type="term" value="P:anaerobic respiration"/>
    <property type="evidence" value="ECO:0007669"/>
    <property type="project" value="TreeGrafter"/>
</dbReference>